<dbReference type="EMBL" id="PQXM01000269">
    <property type="protein sequence ID" value="TGO74585.1"/>
    <property type="molecule type" value="Genomic_DNA"/>
</dbReference>
<feature type="compositionally biased region" description="Basic and acidic residues" evidence="1">
    <location>
        <begin position="69"/>
        <end position="82"/>
    </location>
</feature>
<evidence type="ECO:0000256" key="1">
    <source>
        <dbReference type="SAM" id="MobiDB-lite"/>
    </source>
</evidence>
<organism evidence="2 3">
    <name type="scientific">Botrytis elliptica</name>
    <dbReference type="NCBI Taxonomy" id="278938"/>
    <lineage>
        <taxon>Eukaryota</taxon>
        <taxon>Fungi</taxon>
        <taxon>Dikarya</taxon>
        <taxon>Ascomycota</taxon>
        <taxon>Pezizomycotina</taxon>
        <taxon>Leotiomycetes</taxon>
        <taxon>Helotiales</taxon>
        <taxon>Sclerotiniaceae</taxon>
        <taxon>Botrytis</taxon>
    </lineage>
</organism>
<dbReference type="Proteomes" id="UP000297229">
    <property type="component" value="Unassembled WGS sequence"/>
</dbReference>
<sequence length="160" mass="18402">MEVVWDRWHMEGGKKRGIRRFNLVKNDAKGGVVGSKGKVTRHLNMEIEIEIKIKVNIESRSSGANLSRRRPEEKREPQPAEDTVKKWFNSAQNRVREVTKDDSKECRTYGYNGYEVDDLKKGSKVSRGEGKILRALRPFDGTDQVESRGRSLLHKFQMAA</sequence>
<gene>
    <name evidence="2" type="ORF">BELL_0270g00090</name>
</gene>
<feature type="region of interest" description="Disordered" evidence="1">
    <location>
        <begin position="60"/>
        <end position="82"/>
    </location>
</feature>
<keyword evidence="3" id="KW-1185">Reference proteome</keyword>
<protein>
    <submittedName>
        <fullName evidence="2">Uncharacterized protein</fullName>
    </submittedName>
</protein>
<name>A0A4Z1JLP9_9HELO</name>
<evidence type="ECO:0000313" key="3">
    <source>
        <dbReference type="Proteomes" id="UP000297229"/>
    </source>
</evidence>
<reference evidence="2 3" key="1">
    <citation type="submission" date="2017-12" db="EMBL/GenBank/DDBJ databases">
        <title>Comparative genomics of Botrytis spp.</title>
        <authorList>
            <person name="Valero-Jimenez C.A."/>
            <person name="Tapia P."/>
            <person name="Veloso J."/>
            <person name="Silva-Moreno E."/>
            <person name="Staats M."/>
            <person name="Valdes J.H."/>
            <person name="Van Kan J.A.L."/>
        </authorList>
    </citation>
    <scope>NUCLEOTIDE SEQUENCE [LARGE SCALE GENOMIC DNA]</scope>
    <source>
        <strain evidence="2 3">Be9601</strain>
    </source>
</reference>
<comment type="caution">
    <text evidence="2">The sequence shown here is derived from an EMBL/GenBank/DDBJ whole genome shotgun (WGS) entry which is preliminary data.</text>
</comment>
<evidence type="ECO:0000313" key="2">
    <source>
        <dbReference type="EMBL" id="TGO74585.1"/>
    </source>
</evidence>
<accession>A0A4Z1JLP9</accession>
<proteinExistence type="predicted"/>
<dbReference type="AlphaFoldDB" id="A0A4Z1JLP9"/>